<dbReference type="AlphaFoldDB" id="A0A0A9WM90"/>
<sequence>MYHCLSQPEPNMQIRAYKAYKSTIKGCGKSDSKVVPCKERQPDHPITFSFCGLYTTTKPTLRPNNSHGNSALVIQVSQMQAISLDVSRYPVFEGKNLQLEAYFDDLLTTFVETEST</sequence>
<name>A0A0A9WM90_LYGHE</name>
<accession>A0A0A9WM90</accession>
<reference evidence="1" key="1">
    <citation type="journal article" date="2014" name="PLoS ONE">
        <title>Transcriptome-Based Identification of ABC Transporters in the Western Tarnished Plant Bug Lygus hesperus.</title>
        <authorList>
            <person name="Hull J.J."/>
            <person name="Chaney K."/>
            <person name="Geib S.M."/>
            <person name="Fabrick J.A."/>
            <person name="Brent C.S."/>
            <person name="Walsh D."/>
            <person name="Lavine L.C."/>
        </authorList>
    </citation>
    <scope>NUCLEOTIDE SEQUENCE</scope>
</reference>
<gene>
    <name evidence="1" type="primary">Y7K8</name>
    <name evidence="1" type="ORF">CM83_36836</name>
</gene>
<dbReference type="EMBL" id="GBHO01034700">
    <property type="protein sequence ID" value="JAG08904.1"/>
    <property type="molecule type" value="Transcribed_RNA"/>
</dbReference>
<evidence type="ECO:0000313" key="1">
    <source>
        <dbReference type="EMBL" id="JAG08904.1"/>
    </source>
</evidence>
<organism evidence="1">
    <name type="scientific">Lygus hesperus</name>
    <name type="common">Western plant bug</name>
    <dbReference type="NCBI Taxonomy" id="30085"/>
    <lineage>
        <taxon>Eukaryota</taxon>
        <taxon>Metazoa</taxon>
        <taxon>Ecdysozoa</taxon>
        <taxon>Arthropoda</taxon>
        <taxon>Hexapoda</taxon>
        <taxon>Insecta</taxon>
        <taxon>Pterygota</taxon>
        <taxon>Neoptera</taxon>
        <taxon>Paraneoptera</taxon>
        <taxon>Hemiptera</taxon>
        <taxon>Heteroptera</taxon>
        <taxon>Panheteroptera</taxon>
        <taxon>Cimicomorpha</taxon>
        <taxon>Miridae</taxon>
        <taxon>Mirini</taxon>
        <taxon>Lygus</taxon>
    </lineage>
</organism>
<proteinExistence type="predicted"/>
<protein>
    <submittedName>
        <fullName evidence="1">Putative 7.8 kDa protein in ral-gp17 intergenic region</fullName>
    </submittedName>
</protein>
<reference evidence="1" key="2">
    <citation type="submission" date="2014-07" db="EMBL/GenBank/DDBJ databases">
        <authorList>
            <person name="Hull J."/>
        </authorList>
    </citation>
    <scope>NUCLEOTIDE SEQUENCE</scope>
</reference>